<organism evidence="2 3">
    <name type="scientific">Sporothrix eucalyptigena</name>
    <dbReference type="NCBI Taxonomy" id="1812306"/>
    <lineage>
        <taxon>Eukaryota</taxon>
        <taxon>Fungi</taxon>
        <taxon>Dikarya</taxon>
        <taxon>Ascomycota</taxon>
        <taxon>Pezizomycotina</taxon>
        <taxon>Sordariomycetes</taxon>
        <taxon>Sordariomycetidae</taxon>
        <taxon>Ophiostomatales</taxon>
        <taxon>Ophiostomataceae</taxon>
        <taxon>Sporothrix</taxon>
    </lineage>
</organism>
<dbReference type="EMBL" id="CAWUHD010000035">
    <property type="protein sequence ID" value="CAK7220248.1"/>
    <property type="molecule type" value="Genomic_DNA"/>
</dbReference>
<keyword evidence="3" id="KW-1185">Reference proteome</keyword>
<feature type="region of interest" description="Disordered" evidence="1">
    <location>
        <begin position="323"/>
        <end position="352"/>
    </location>
</feature>
<accession>A0ABP0BKS6</accession>
<evidence type="ECO:0000313" key="3">
    <source>
        <dbReference type="Proteomes" id="UP001642482"/>
    </source>
</evidence>
<gene>
    <name evidence="2" type="ORF">SEUCBS140593_004169</name>
</gene>
<dbReference type="Proteomes" id="UP001642482">
    <property type="component" value="Unassembled WGS sequence"/>
</dbReference>
<feature type="region of interest" description="Disordered" evidence="1">
    <location>
        <begin position="285"/>
        <end position="305"/>
    </location>
</feature>
<protein>
    <submittedName>
        <fullName evidence="2">Uncharacterized protein</fullName>
    </submittedName>
</protein>
<comment type="caution">
    <text evidence="2">The sequence shown here is derived from an EMBL/GenBank/DDBJ whole genome shotgun (WGS) entry which is preliminary data.</text>
</comment>
<sequence length="352" mass="39780">MSQEQTTPQATLSREPHACRIPFQLLSDAPSFDKSDPHAPFRNILDVKRDLVRSALNRKIQHKIPRKPLPQTRSQIINEALKCINNEVPLPSSSMVVPGYRLPVENTNHYGSWKQNQSMACLNRTLQEYREQELTADEQRVATPYEIRLARDRNQIFRMQVLWKTRLYNMRAAAAQQQQSTSVYSFNPPVPTVSVFEEDTEDEGENNFVESCDDEDVDFDGSDKMIHDLLEDLTGDISEASLDSEFNKGTPSSAPARSGSLFSYAEMQQRTAKNIARLQQLVDEAPAPTPGEPSPSNTQPGPVNAFGILLPKQLQNNFNASQRRNSQNLSNHPLDTSMSNAPQEEYDLNQTY</sequence>
<proteinExistence type="predicted"/>
<name>A0ABP0BKS6_9PEZI</name>
<reference evidence="2 3" key="1">
    <citation type="submission" date="2024-01" db="EMBL/GenBank/DDBJ databases">
        <authorList>
            <person name="Allen C."/>
            <person name="Tagirdzhanova G."/>
        </authorList>
    </citation>
    <scope>NUCLEOTIDE SEQUENCE [LARGE SCALE GENOMIC DNA]</scope>
</reference>
<evidence type="ECO:0000256" key="1">
    <source>
        <dbReference type="SAM" id="MobiDB-lite"/>
    </source>
</evidence>
<evidence type="ECO:0000313" key="2">
    <source>
        <dbReference type="EMBL" id="CAK7220248.1"/>
    </source>
</evidence>